<feature type="domain" description="VOC" evidence="1">
    <location>
        <begin position="7"/>
        <end position="123"/>
    </location>
</feature>
<dbReference type="SUPFAM" id="SSF54593">
    <property type="entry name" value="Glyoxalase/Bleomycin resistance protein/Dihydroxybiphenyl dioxygenase"/>
    <property type="match status" value="2"/>
</dbReference>
<evidence type="ECO:0000313" key="2">
    <source>
        <dbReference type="EMBL" id="SHH11610.1"/>
    </source>
</evidence>
<dbReference type="PROSITE" id="PS51819">
    <property type="entry name" value="VOC"/>
    <property type="match status" value="2"/>
</dbReference>
<dbReference type="OrthoDB" id="9793039at2"/>
<dbReference type="PANTHER" id="PTHR33993">
    <property type="entry name" value="GLYOXALASE-RELATED"/>
    <property type="match status" value="1"/>
</dbReference>
<feature type="domain" description="VOC" evidence="1">
    <location>
        <begin position="139"/>
        <end position="253"/>
    </location>
</feature>
<dbReference type="Gene3D" id="3.10.180.10">
    <property type="entry name" value="2,3-Dihydroxybiphenyl 1,2-Dioxygenase, domain 1"/>
    <property type="match status" value="2"/>
</dbReference>
<dbReference type="InterPro" id="IPR037523">
    <property type="entry name" value="VOC_core"/>
</dbReference>
<dbReference type="Proteomes" id="UP000189796">
    <property type="component" value="Chromosome I"/>
</dbReference>
<evidence type="ECO:0000313" key="3">
    <source>
        <dbReference type="Proteomes" id="UP000189796"/>
    </source>
</evidence>
<proteinExistence type="predicted"/>
<dbReference type="AlphaFoldDB" id="A0A1M5QCH1"/>
<dbReference type="EMBL" id="LT670817">
    <property type="protein sequence ID" value="SHH11610.1"/>
    <property type="molecule type" value="Genomic_DNA"/>
</dbReference>
<dbReference type="Pfam" id="PF00903">
    <property type="entry name" value="Glyoxalase"/>
    <property type="match status" value="2"/>
</dbReference>
<name>A0A1M5QCH1_9BRAD</name>
<gene>
    <name evidence="2" type="ORF">SAMN05443248_3737</name>
</gene>
<dbReference type="InterPro" id="IPR004360">
    <property type="entry name" value="Glyas_Fos-R_dOase_dom"/>
</dbReference>
<evidence type="ECO:0000259" key="1">
    <source>
        <dbReference type="PROSITE" id="PS51819"/>
    </source>
</evidence>
<protein>
    <recommendedName>
        <fullName evidence="1">VOC domain-containing protein</fullName>
    </recommendedName>
</protein>
<dbReference type="CDD" id="cd07247">
    <property type="entry name" value="SgaA_N_like"/>
    <property type="match status" value="2"/>
</dbReference>
<accession>A0A1M5QCH1</accession>
<organism evidence="2 3">
    <name type="scientific">Bradyrhizobium erythrophlei</name>
    <dbReference type="NCBI Taxonomy" id="1437360"/>
    <lineage>
        <taxon>Bacteria</taxon>
        <taxon>Pseudomonadati</taxon>
        <taxon>Pseudomonadota</taxon>
        <taxon>Alphaproteobacteria</taxon>
        <taxon>Hyphomicrobiales</taxon>
        <taxon>Nitrobacteraceae</taxon>
        <taxon>Bradyrhizobium</taxon>
    </lineage>
</organism>
<dbReference type="RefSeq" id="WP_079602682.1">
    <property type="nucleotide sequence ID" value="NZ_LT670817.1"/>
</dbReference>
<sequence length="288" mass="30893">MVDYSGRFVWYELMTTDMAAARAFYTEVVGWGAHDASTPELAYTLFTAGEASVSGLMGLPEEARKLGATPRWMGYVGVNDVDATAGRIKRLGGAVYVPPTDSNIGRISVVADPQMATLALVTGLKPGQSQSAEPDGLGRVGWHELLATDWEKVFPFYGEIFGWQKAGSEIGPTDTYQLFAAGGQTVGGMLAKRPAEPVPFWLYYFNVDDLDAAAERVKSAGGQILEAPLELPGGSWFARCMDPQGAAFAVQGKRSRNNSARAPASEVGWSTEWSGISSRGRLVTKPRG</sequence>
<dbReference type="InterPro" id="IPR029068">
    <property type="entry name" value="Glyas_Bleomycin-R_OHBP_Dase"/>
</dbReference>
<dbReference type="InterPro" id="IPR052164">
    <property type="entry name" value="Anthracycline_SecMetBiosynth"/>
</dbReference>
<dbReference type="PANTHER" id="PTHR33993:SF14">
    <property type="entry name" value="GB|AAF24581.1"/>
    <property type="match status" value="1"/>
</dbReference>
<reference evidence="2 3" key="1">
    <citation type="submission" date="2016-11" db="EMBL/GenBank/DDBJ databases">
        <authorList>
            <person name="Jaros S."/>
            <person name="Januszkiewicz K."/>
            <person name="Wedrychowicz H."/>
        </authorList>
    </citation>
    <scope>NUCLEOTIDE SEQUENCE [LARGE SCALE GENOMIC DNA]</scope>
    <source>
        <strain evidence="2 3">GAS138</strain>
    </source>
</reference>